<keyword evidence="3" id="KW-0245">EGF-like domain</keyword>
<dbReference type="GO" id="GO:0030247">
    <property type="term" value="F:polysaccharide binding"/>
    <property type="evidence" value="ECO:0007669"/>
    <property type="project" value="InterPro"/>
</dbReference>
<keyword evidence="2 4" id="KW-0732">Signal</keyword>
<name>A0A2N9GNW4_FAGSY</name>
<dbReference type="PANTHER" id="PTHR33491">
    <property type="entry name" value="OSJNBA0016N04.9 PROTEIN"/>
    <property type="match status" value="1"/>
</dbReference>
<organism evidence="6">
    <name type="scientific">Fagus sylvatica</name>
    <name type="common">Beechnut</name>
    <dbReference type="NCBI Taxonomy" id="28930"/>
    <lineage>
        <taxon>Eukaryota</taxon>
        <taxon>Viridiplantae</taxon>
        <taxon>Streptophyta</taxon>
        <taxon>Embryophyta</taxon>
        <taxon>Tracheophyta</taxon>
        <taxon>Spermatophyta</taxon>
        <taxon>Magnoliopsida</taxon>
        <taxon>eudicotyledons</taxon>
        <taxon>Gunneridae</taxon>
        <taxon>Pentapetalae</taxon>
        <taxon>rosids</taxon>
        <taxon>fabids</taxon>
        <taxon>Fagales</taxon>
        <taxon>Fagaceae</taxon>
        <taxon>Fagus</taxon>
    </lineage>
</organism>
<evidence type="ECO:0000256" key="3">
    <source>
        <dbReference type="PROSITE-ProRule" id="PRU00076"/>
    </source>
</evidence>
<dbReference type="Pfam" id="PF13947">
    <property type="entry name" value="GUB_WAK_bind"/>
    <property type="match status" value="1"/>
</dbReference>
<feature type="domain" description="EGF-like" evidence="5">
    <location>
        <begin position="243"/>
        <end position="285"/>
    </location>
</feature>
<sequence>MGLHGMLIQITLIGVIISAIVVAAAEAALAKPGCHDKCGDVEIPFPFGLKDDCYLDETFHIACDDNVTAKTGNLTVTNISIEVHEMRVLSYVARDCYNSSGEKIEDLYSWLSLDKFTTISKTKNKFTVIGCDTIGFLRGEQNGEKYWTGCMSLCNSLRNVVNGSCSGVGCCEVEFPDGLKNIRTEVTSYYNHTNVLEFNPCGYAFVVEQGQFNFSSVYLHNFSNETVPTVFDWAIGNVTCKKARDETNFACKGNSECYDLQTRSGYYCKCKKGYRGNPYLHGGCQGIIIHLLR</sequence>
<evidence type="ECO:0000313" key="6">
    <source>
        <dbReference type="EMBL" id="SPD00934.1"/>
    </source>
</evidence>
<reference evidence="6" key="1">
    <citation type="submission" date="2018-02" db="EMBL/GenBank/DDBJ databases">
        <authorList>
            <person name="Cohen D.B."/>
            <person name="Kent A.D."/>
        </authorList>
    </citation>
    <scope>NUCLEOTIDE SEQUENCE</scope>
</reference>
<dbReference type="InterPro" id="IPR000742">
    <property type="entry name" value="EGF"/>
</dbReference>
<accession>A0A2N9GNW4</accession>
<evidence type="ECO:0000259" key="5">
    <source>
        <dbReference type="PROSITE" id="PS50026"/>
    </source>
</evidence>
<dbReference type="PROSITE" id="PS50026">
    <property type="entry name" value="EGF_3"/>
    <property type="match status" value="1"/>
</dbReference>
<evidence type="ECO:0000256" key="2">
    <source>
        <dbReference type="ARBA" id="ARBA00022729"/>
    </source>
</evidence>
<evidence type="ECO:0000256" key="4">
    <source>
        <dbReference type="SAM" id="SignalP"/>
    </source>
</evidence>
<dbReference type="InterPro" id="IPR025287">
    <property type="entry name" value="WAK_GUB"/>
</dbReference>
<feature type="chain" id="PRO_5014925638" description="EGF-like domain-containing protein" evidence="4">
    <location>
        <begin position="19"/>
        <end position="293"/>
    </location>
</feature>
<proteinExistence type="predicted"/>
<dbReference type="EMBL" id="OIVN01002137">
    <property type="protein sequence ID" value="SPD00934.1"/>
    <property type="molecule type" value="Genomic_DNA"/>
</dbReference>
<dbReference type="GO" id="GO:0016020">
    <property type="term" value="C:membrane"/>
    <property type="evidence" value="ECO:0007669"/>
    <property type="project" value="UniProtKB-SubCell"/>
</dbReference>
<comment type="caution">
    <text evidence="3">Lacks conserved residue(s) required for the propagation of feature annotation.</text>
</comment>
<comment type="subcellular location">
    <subcellularLocation>
        <location evidence="1">Membrane</location>
        <topology evidence="1">Single-pass membrane protein</topology>
    </subcellularLocation>
</comment>
<dbReference type="AlphaFoldDB" id="A0A2N9GNW4"/>
<feature type="disulfide bond" evidence="3">
    <location>
        <begin position="251"/>
        <end position="268"/>
    </location>
</feature>
<gene>
    <name evidence="6" type="ORF">FSB_LOCUS28816</name>
</gene>
<feature type="signal peptide" evidence="4">
    <location>
        <begin position="1"/>
        <end position="18"/>
    </location>
</feature>
<evidence type="ECO:0000256" key="1">
    <source>
        <dbReference type="ARBA" id="ARBA00004167"/>
    </source>
</evidence>
<keyword evidence="3" id="KW-1015">Disulfide bond</keyword>
<protein>
    <recommendedName>
        <fullName evidence="5">EGF-like domain-containing protein</fullName>
    </recommendedName>
</protein>